<accession>A0ABP9YSA5</accession>
<keyword evidence="7" id="KW-0597">Phosphoprotein</keyword>
<comment type="caution">
    <text evidence="9">The sequence shown here is derived from an EMBL/GenBank/DDBJ whole genome shotgun (WGS) entry which is preliminary data.</text>
</comment>
<sequence length="314" mass="34387">MPPRIPDIAKVRQLVPPLSQELHKGQAGRVGIVGGSEDYTGAPYFSGIAAMRVGVDLCHVFCEPGAATVIKAYSPDLIVHPYLRTKEKLDSSIGEIVDTVTGVFNRLHVLVVGPGLSRDECMIDTAKELIMKAREQNMAIVVDADGLFLVQKYPETIQGYKKAVLTPNVVEFQRLCERMDINAKDHSKDQIAKQLSKALGGVTVVQKGTIDYITNGDKVLQCDVQGGLKRMGGQGDILSGAIAAFLAWGKAYEENVWNHSNEIHINDISMYASWSACVISRTSSNLAFKKHGRSVLTSHMLEEIGASYDQFMKH</sequence>
<dbReference type="EMBL" id="BAABUK010000005">
    <property type="protein sequence ID" value="GAA5809725.1"/>
    <property type="molecule type" value="Genomic_DNA"/>
</dbReference>
<comment type="catalytic activity">
    <reaction evidence="6 7">
        <text>(6S)-NADPHX + ATP = ADP + phosphate + NADPH + H(+)</text>
        <dbReference type="Rhea" id="RHEA:32231"/>
        <dbReference type="ChEBI" id="CHEBI:15378"/>
        <dbReference type="ChEBI" id="CHEBI:30616"/>
        <dbReference type="ChEBI" id="CHEBI:43474"/>
        <dbReference type="ChEBI" id="CHEBI:57783"/>
        <dbReference type="ChEBI" id="CHEBI:64076"/>
        <dbReference type="ChEBI" id="CHEBI:456216"/>
        <dbReference type="EC" id="4.2.1.93"/>
    </reaction>
</comment>
<organism evidence="9 10">
    <name type="scientific">Mucor flavus</name>
    <dbReference type="NCBI Taxonomy" id="439312"/>
    <lineage>
        <taxon>Eukaryota</taxon>
        <taxon>Fungi</taxon>
        <taxon>Fungi incertae sedis</taxon>
        <taxon>Mucoromycota</taxon>
        <taxon>Mucoromycotina</taxon>
        <taxon>Mucoromycetes</taxon>
        <taxon>Mucorales</taxon>
        <taxon>Mucorineae</taxon>
        <taxon>Mucoraceae</taxon>
        <taxon>Mucor</taxon>
    </lineage>
</organism>
<dbReference type="PANTHER" id="PTHR12592:SF0">
    <property type="entry name" value="ATP-DEPENDENT (S)-NAD(P)H-HYDRATE DEHYDRATASE"/>
    <property type="match status" value="1"/>
</dbReference>
<feature type="binding site" evidence="7">
    <location>
        <begin position="207"/>
        <end position="211"/>
    </location>
    <ligand>
        <name>ATP</name>
        <dbReference type="ChEBI" id="CHEBI:30616"/>
    </ligand>
</feature>
<comment type="similarity">
    <text evidence="7">Belongs to the NnrD/CARKD family.</text>
</comment>
<dbReference type="PANTHER" id="PTHR12592">
    <property type="entry name" value="ATP-DEPENDENT (S)-NAD(P)H-HYDRATE DEHYDRATASE FAMILY MEMBER"/>
    <property type="match status" value="1"/>
</dbReference>
<evidence type="ECO:0000256" key="7">
    <source>
        <dbReference type="HAMAP-Rule" id="MF_03157"/>
    </source>
</evidence>
<dbReference type="PROSITE" id="PS51383">
    <property type="entry name" value="YJEF_C_3"/>
    <property type="match status" value="1"/>
</dbReference>
<feature type="binding site" evidence="7">
    <location>
        <begin position="168"/>
        <end position="174"/>
    </location>
    <ligand>
        <name>(6S)-NADPHX</name>
        <dbReference type="ChEBI" id="CHEBI:64076"/>
    </ligand>
</feature>
<dbReference type="InterPro" id="IPR000631">
    <property type="entry name" value="CARKD"/>
</dbReference>
<keyword evidence="3" id="KW-0521">NADP</keyword>
<gene>
    <name evidence="9" type="ORF">MFLAVUS_003138</name>
</gene>
<evidence type="ECO:0000313" key="9">
    <source>
        <dbReference type="EMBL" id="GAA5809725.1"/>
    </source>
</evidence>
<feature type="binding site" evidence="7">
    <location>
        <begin position="226"/>
        <end position="235"/>
    </location>
    <ligand>
        <name>ATP</name>
        <dbReference type="ChEBI" id="CHEBI:30616"/>
    </ligand>
</feature>
<reference evidence="9 10" key="1">
    <citation type="submission" date="2024-04" db="EMBL/GenBank/DDBJ databases">
        <title>genome sequences of Mucor flavus KT1a and Helicostylum pulchrum KT1b strains isolated from the surface of a dry-aged beef.</title>
        <authorList>
            <person name="Toyotome T."/>
            <person name="Hosono M."/>
            <person name="Torimaru M."/>
            <person name="Fukuda K."/>
            <person name="Mikami N."/>
        </authorList>
    </citation>
    <scope>NUCLEOTIDE SEQUENCE [LARGE SCALE GENOMIC DNA]</scope>
    <source>
        <strain evidence="9 10">KT1a</strain>
    </source>
</reference>
<keyword evidence="2 7" id="KW-0067">ATP-binding</keyword>
<keyword evidence="10" id="KW-1185">Reference proteome</keyword>
<evidence type="ECO:0000259" key="8">
    <source>
        <dbReference type="PROSITE" id="PS51383"/>
    </source>
</evidence>
<keyword evidence="1 7" id="KW-0547">Nucleotide-binding</keyword>
<dbReference type="Proteomes" id="UP001473302">
    <property type="component" value="Unassembled WGS sequence"/>
</dbReference>
<keyword evidence="7" id="KW-0963">Cytoplasm</keyword>
<comment type="cofactor">
    <cofactor evidence="7">
        <name>Mg(2+)</name>
        <dbReference type="ChEBI" id="CHEBI:18420"/>
    </cofactor>
</comment>
<comment type="subcellular location">
    <subcellularLocation>
        <location evidence="7">Cytoplasm</location>
    </subcellularLocation>
</comment>
<keyword evidence="4 7" id="KW-0520">NAD</keyword>
<dbReference type="EC" id="4.2.1.93" evidence="7"/>
<evidence type="ECO:0000256" key="2">
    <source>
        <dbReference type="ARBA" id="ARBA00022840"/>
    </source>
</evidence>
<dbReference type="Pfam" id="PF01256">
    <property type="entry name" value="Carb_kinase"/>
    <property type="match status" value="1"/>
</dbReference>
<dbReference type="CDD" id="cd01171">
    <property type="entry name" value="YXKO-related"/>
    <property type="match status" value="1"/>
</dbReference>
<comment type="function">
    <text evidence="7">Catalyzes the dehydration of the S-form of NAD(P)HX at the expense of ATP, which is converted to ADP. Together with NAD(P)HX epimerase, which catalyzes the epimerization of the S- and R-forms, the enzyme allows the repair of both epimers of NAD(P)HX, a damaged form of NAD(P)H that is a result of enzymatic or heat-dependent hydration.</text>
</comment>
<feature type="binding site" evidence="7">
    <location>
        <position position="236"/>
    </location>
    <ligand>
        <name>(6S)-NADPHX</name>
        <dbReference type="ChEBI" id="CHEBI:64076"/>
    </ligand>
</feature>
<feature type="domain" description="YjeF C-terminal" evidence="8">
    <location>
        <begin position="7"/>
        <end position="311"/>
    </location>
</feature>
<dbReference type="InterPro" id="IPR029056">
    <property type="entry name" value="Ribokinase-like"/>
</dbReference>
<proteinExistence type="inferred from homology"/>
<evidence type="ECO:0000256" key="4">
    <source>
        <dbReference type="ARBA" id="ARBA00023027"/>
    </source>
</evidence>
<feature type="binding site" evidence="7">
    <location>
        <position position="115"/>
    </location>
    <ligand>
        <name>(6S)-NADPHX</name>
        <dbReference type="ChEBI" id="CHEBI:64076"/>
    </ligand>
</feature>
<dbReference type="HAMAP" id="MF_01965">
    <property type="entry name" value="NADHX_dehydratase"/>
    <property type="match status" value="1"/>
</dbReference>
<dbReference type="Gene3D" id="3.40.1190.20">
    <property type="match status" value="1"/>
</dbReference>
<keyword evidence="5 7" id="KW-0456">Lyase</keyword>
<dbReference type="SUPFAM" id="SSF53613">
    <property type="entry name" value="Ribokinase-like"/>
    <property type="match status" value="1"/>
</dbReference>
<evidence type="ECO:0000313" key="10">
    <source>
        <dbReference type="Proteomes" id="UP001473302"/>
    </source>
</evidence>
<comment type="catalytic activity">
    <reaction evidence="7">
        <text>(6S)-NADHX + ATP = ADP + phosphate + NADH + H(+)</text>
        <dbReference type="Rhea" id="RHEA:19017"/>
        <dbReference type="ChEBI" id="CHEBI:15378"/>
        <dbReference type="ChEBI" id="CHEBI:30616"/>
        <dbReference type="ChEBI" id="CHEBI:43474"/>
        <dbReference type="ChEBI" id="CHEBI:57945"/>
        <dbReference type="ChEBI" id="CHEBI:64074"/>
        <dbReference type="ChEBI" id="CHEBI:456216"/>
        <dbReference type="EC" id="4.2.1.93"/>
    </reaction>
</comment>
<protein>
    <recommendedName>
        <fullName evidence="7">ATP-dependent (S)-NAD(P)H-hydrate dehydratase</fullName>
        <ecNumber evidence="7">4.2.1.93</ecNumber>
    </recommendedName>
    <alternativeName>
        <fullName evidence="7">ATP-dependent NAD(P)HX dehydratase</fullName>
    </alternativeName>
</protein>
<evidence type="ECO:0000256" key="1">
    <source>
        <dbReference type="ARBA" id="ARBA00022741"/>
    </source>
</evidence>
<evidence type="ECO:0000256" key="6">
    <source>
        <dbReference type="ARBA" id="ARBA00047472"/>
    </source>
</evidence>
<name>A0ABP9YSA5_9FUNG</name>
<evidence type="ECO:0000256" key="3">
    <source>
        <dbReference type="ARBA" id="ARBA00022857"/>
    </source>
</evidence>
<dbReference type="NCBIfam" id="TIGR00196">
    <property type="entry name" value="yjeF_cterm"/>
    <property type="match status" value="1"/>
</dbReference>
<evidence type="ECO:0000256" key="5">
    <source>
        <dbReference type="ARBA" id="ARBA00023239"/>
    </source>
</evidence>